<gene>
    <name evidence="3" type="ORF">UFOPK2658_00424</name>
    <name evidence="4" type="ORF">UFOPK2880_00383</name>
    <name evidence="5" type="ORF">UFOPK3494_00163</name>
    <name evidence="6" type="ORF">UFOPK4134_00173</name>
</gene>
<dbReference type="SUPFAM" id="SSF51556">
    <property type="entry name" value="Metallo-dependent hydrolases"/>
    <property type="match status" value="1"/>
</dbReference>
<dbReference type="Pfam" id="PF04909">
    <property type="entry name" value="Amidohydro_2"/>
    <property type="match status" value="1"/>
</dbReference>
<evidence type="ECO:0000256" key="1">
    <source>
        <dbReference type="ARBA" id="ARBA00023239"/>
    </source>
</evidence>
<dbReference type="EMBL" id="CAEZYH010000009">
    <property type="protein sequence ID" value="CAB4711366.1"/>
    <property type="molecule type" value="Genomic_DNA"/>
</dbReference>
<protein>
    <submittedName>
        <fullName evidence="5">Unannotated protein</fullName>
    </submittedName>
</protein>
<sequence>MKRPHIVTTVAVVGSELVRPWATVLGGDDQFVLRQEIVMAVAAVETNQRVELGFAAFDADNHYYEAEDAFTRHMPREMAKRCMQWAEIDGKKRLLVGGRVNRFIPNPTFNPVSKPGALDAYFRGRVSGGDMRTLFGELDPISPAYRNRDARIALMKEQGLSGAMFFPTLAVGMEESLRDDSPALCAAFSAFNRWLLDDWGFAYQDMVYGAPYITLADPDWAVKEADWAIANGVKVVVMRTSPAIDPTGGTRSPGDKIFDPFWARLAEANVSVAFHSGDAGYGKYIDDWEPFGEFEAFRSSPMRVMTSDRAPFDMFAVLVSHGVFTRHPKLRVSSIEAGADWVPNLIKKFKKAYAQQPFMFGKDPVEDFCEHVWVAPFYEDDIHLLAETIGVERLMFGSDFPHAEGLEVPTAFIDDLQGFNATDIEKIMRHNVIDFLGL</sequence>
<accession>A0A6J7F5R6</accession>
<dbReference type="GO" id="GO:0016831">
    <property type="term" value="F:carboxy-lyase activity"/>
    <property type="evidence" value="ECO:0007669"/>
    <property type="project" value="InterPro"/>
</dbReference>
<dbReference type="EMBL" id="CAEZZP010000014">
    <property type="protein sequence ID" value="CAB4764881.1"/>
    <property type="molecule type" value="Genomic_DNA"/>
</dbReference>
<dbReference type="EMBL" id="CAFBPS010000005">
    <property type="protein sequence ID" value="CAB5019307.1"/>
    <property type="molecule type" value="Genomic_DNA"/>
</dbReference>
<dbReference type="PANTHER" id="PTHR21240">
    <property type="entry name" value="2-AMINO-3-CARBOXYLMUCONATE-6-SEMIALDEHYDE DECARBOXYLASE"/>
    <property type="match status" value="1"/>
</dbReference>
<proteinExistence type="predicted"/>
<name>A0A6J7F5R6_9ZZZZ</name>
<dbReference type="GO" id="GO:0005737">
    <property type="term" value="C:cytoplasm"/>
    <property type="evidence" value="ECO:0007669"/>
    <property type="project" value="TreeGrafter"/>
</dbReference>
<evidence type="ECO:0000313" key="4">
    <source>
        <dbReference type="EMBL" id="CAB4764881.1"/>
    </source>
</evidence>
<evidence type="ECO:0000259" key="2">
    <source>
        <dbReference type="Pfam" id="PF04909"/>
    </source>
</evidence>
<organism evidence="5">
    <name type="scientific">freshwater metagenome</name>
    <dbReference type="NCBI Taxonomy" id="449393"/>
    <lineage>
        <taxon>unclassified sequences</taxon>
        <taxon>metagenomes</taxon>
        <taxon>ecological metagenomes</taxon>
    </lineage>
</organism>
<dbReference type="GO" id="GO:0019748">
    <property type="term" value="P:secondary metabolic process"/>
    <property type="evidence" value="ECO:0007669"/>
    <property type="project" value="TreeGrafter"/>
</dbReference>
<dbReference type="InterPro" id="IPR032465">
    <property type="entry name" value="ACMSD"/>
</dbReference>
<dbReference type="PANTHER" id="PTHR21240:SF28">
    <property type="entry name" value="ISO-OROTATE DECARBOXYLASE (EUROFUNG)"/>
    <property type="match status" value="1"/>
</dbReference>
<feature type="domain" description="Amidohydrolase-related" evidence="2">
    <location>
        <begin position="149"/>
        <end position="438"/>
    </location>
</feature>
<evidence type="ECO:0000313" key="6">
    <source>
        <dbReference type="EMBL" id="CAB5019307.1"/>
    </source>
</evidence>
<evidence type="ECO:0000313" key="5">
    <source>
        <dbReference type="EMBL" id="CAB4888795.1"/>
    </source>
</evidence>
<dbReference type="GO" id="GO:0016787">
    <property type="term" value="F:hydrolase activity"/>
    <property type="evidence" value="ECO:0007669"/>
    <property type="project" value="InterPro"/>
</dbReference>
<keyword evidence="1" id="KW-0456">Lyase</keyword>
<dbReference type="AlphaFoldDB" id="A0A6J7F5R6"/>
<dbReference type="EMBL" id="CAFBMF010000005">
    <property type="protein sequence ID" value="CAB4888795.1"/>
    <property type="molecule type" value="Genomic_DNA"/>
</dbReference>
<reference evidence="5" key="1">
    <citation type="submission" date="2020-05" db="EMBL/GenBank/DDBJ databases">
        <authorList>
            <person name="Chiriac C."/>
            <person name="Salcher M."/>
            <person name="Ghai R."/>
            <person name="Kavagutti S V."/>
        </authorList>
    </citation>
    <scope>NUCLEOTIDE SEQUENCE</scope>
</reference>
<dbReference type="InterPro" id="IPR006680">
    <property type="entry name" value="Amidohydro-rel"/>
</dbReference>
<evidence type="ECO:0000313" key="3">
    <source>
        <dbReference type="EMBL" id="CAB4711366.1"/>
    </source>
</evidence>
<dbReference type="Gene3D" id="3.20.20.140">
    <property type="entry name" value="Metal-dependent hydrolases"/>
    <property type="match status" value="1"/>
</dbReference>
<dbReference type="InterPro" id="IPR032466">
    <property type="entry name" value="Metal_Hydrolase"/>
</dbReference>